<dbReference type="EMBL" id="ARYH01000001">
    <property type="protein sequence ID" value="KCZ84583.1"/>
    <property type="molecule type" value="Genomic_DNA"/>
</dbReference>
<gene>
    <name evidence="1" type="ORF">HAD_02850</name>
</gene>
<sequence>MHYFSSGNDSLFVTKNMRQLKSKARILRPHHFLIGDKINTQLWNGTREELPFARTINDDLIPT</sequence>
<name>A0A069E3L9_9PROT</name>
<accession>A0A069E3L9</accession>
<keyword evidence="2" id="KW-1185">Reference proteome</keyword>
<proteinExistence type="predicted"/>
<protein>
    <submittedName>
        <fullName evidence="1">Uncharacterized protein</fullName>
    </submittedName>
</protein>
<dbReference type="AlphaFoldDB" id="A0A069E3L9"/>
<organism evidence="1 2">
    <name type="scientific">Hyphomonas adhaerens MHS-3</name>
    <dbReference type="NCBI Taxonomy" id="1280949"/>
    <lineage>
        <taxon>Bacteria</taxon>
        <taxon>Pseudomonadati</taxon>
        <taxon>Pseudomonadota</taxon>
        <taxon>Alphaproteobacteria</taxon>
        <taxon>Hyphomonadales</taxon>
        <taxon>Hyphomonadaceae</taxon>
        <taxon>Hyphomonas</taxon>
    </lineage>
</organism>
<evidence type="ECO:0000313" key="1">
    <source>
        <dbReference type="EMBL" id="KCZ84583.1"/>
    </source>
</evidence>
<evidence type="ECO:0000313" key="2">
    <source>
        <dbReference type="Proteomes" id="UP000027446"/>
    </source>
</evidence>
<comment type="caution">
    <text evidence="1">The sequence shown here is derived from an EMBL/GenBank/DDBJ whole genome shotgun (WGS) entry which is preliminary data.</text>
</comment>
<dbReference type="Proteomes" id="UP000027446">
    <property type="component" value="Unassembled WGS sequence"/>
</dbReference>
<reference evidence="1 2" key="1">
    <citation type="journal article" date="2014" name="Antonie Van Leeuwenhoek">
        <title>Hyphomonas beringensis sp. nov. and Hyphomonas chukchiensis sp. nov., isolated from surface seawater of the Bering Sea and Chukchi Sea.</title>
        <authorList>
            <person name="Li C."/>
            <person name="Lai Q."/>
            <person name="Li G."/>
            <person name="Dong C."/>
            <person name="Wang J."/>
            <person name="Liao Y."/>
            <person name="Shao Z."/>
        </authorList>
    </citation>
    <scope>NUCLEOTIDE SEQUENCE [LARGE SCALE GENOMIC DNA]</scope>
    <source>
        <strain evidence="1 2">MHS-3</strain>
    </source>
</reference>